<organism evidence="1 2">
    <name type="scientific">Elysia crispata</name>
    <name type="common">lettuce slug</name>
    <dbReference type="NCBI Taxonomy" id="231223"/>
    <lineage>
        <taxon>Eukaryota</taxon>
        <taxon>Metazoa</taxon>
        <taxon>Spiralia</taxon>
        <taxon>Lophotrochozoa</taxon>
        <taxon>Mollusca</taxon>
        <taxon>Gastropoda</taxon>
        <taxon>Heterobranchia</taxon>
        <taxon>Euthyneura</taxon>
        <taxon>Panpulmonata</taxon>
        <taxon>Sacoglossa</taxon>
        <taxon>Placobranchoidea</taxon>
        <taxon>Plakobranchidae</taxon>
        <taxon>Elysia</taxon>
    </lineage>
</organism>
<dbReference type="EMBL" id="JAWDGP010004759">
    <property type="protein sequence ID" value="KAK3762082.1"/>
    <property type="molecule type" value="Genomic_DNA"/>
</dbReference>
<comment type="caution">
    <text evidence="1">The sequence shown here is derived from an EMBL/GenBank/DDBJ whole genome shotgun (WGS) entry which is preliminary data.</text>
</comment>
<keyword evidence="2" id="KW-1185">Reference proteome</keyword>
<gene>
    <name evidence="1" type="ORF">RRG08_037180</name>
</gene>
<proteinExistence type="predicted"/>
<reference evidence="1" key="1">
    <citation type="journal article" date="2023" name="G3 (Bethesda)">
        <title>A reference genome for the long-term kleptoplast-retaining sea slug Elysia crispata morphotype clarki.</title>
        <authorList>
            <person name="Eastman K.E."/>
            <person name="Pendleton A.L."/>
            <person name="Shaikh M.A."/>
            <person name="Suttiyut T."/>
            <person name="Ogas R."/>
            <person name="Tomko P."/>
            <person name="Gavelis G."/>
            <person name="Widhalm J.R."/>
            <person name="Wisecaver J.H."/>
        </authorList>
    </citation>
    <scope>NUCLEOTIDE SEQUENCE</scope>
    <source>
        <strain evidence="1">ECLA1</strain>
    </source>
</reference>
<evidence type="ECO:0000313" key="2">
    <source>
        <dbReference type="Proteomes" id="UP001283361"/>
    </source>
</evidence>
<name>A0AAE0Z3I0_9GAST</name>
<dbReference type="AlphaFoldDB" id="A0AAE0Z3I0"/>
<accession>A0AAE0Z3I0</accession>
<dbReference type="Proteomes" id="UP001283361">
    <property type="component" value="Unassembled WGS sequence"/>
</dbReference>
<sequence>MYEKAQKLYVGHVTHHRRHLGADLEVRERVRTPMIGQIFEVTGPGRGGQMPVPEPRTGEVKVACDGCLLRRVVEIELE</sequence>
<protein>
    <submittedName>
        <fullName evidence="1">Uncharacterized protein</fullName>
    </submittedName>
</protein>
<evidence type="ECO:0000313" key="1">
    <source>
        <dbReference type="EMBL" id="KAK3762082.1"/>
    </source>
</evidence>